<comment type="subcellular location">
    <subcellularLocation>
        <location evidence="2">Cell membrane</location>
        <topology evidence="2">Multi-pass membrane protein</topology>
    </subcellularLocation>
</comment>
<dbReference type="EMBL" id="BMIB01000005">
    <property type="protein sequence ID" value="GGH79018.1"/>
    <property type="molecule type" value="Genomic_DNA"/>
</dbReference>
<dbReference type="PROSITE" id="PS50109">
    <property type="entry name" value="HIS_KIN"/>
    <property type="match status" value="1"/>
</dbReference>
<evidence type="ECO:0000256" key="7">
    <source>
        <dbReference type="ARBA" id="ARBA00022692"/>
    </source>
</evidence>
<dbReference type="SUPFAM" id="SSF55874">
    <property type="entry name" value="ATPase domain of HSP90 chaperone/DNA topoisomerase II/histidine kinase"/>
    <property type="match status" value="1"/>
</dbReference>
<dbReference type="RefSeq" id="WP_188957204.1">
    <property type="nucleotide sequence ID" value="NZ_BMIB01000005.1"/>
</dbReference>
<dbReference type="InterPro" id="IPR036097">
    <property type="entry name" value="HisK_dim/P_sf"/>
</dbReference>
<feature type="transmembrane region" description="Helical" evidence="14">
    <location>
        <begin position="7"/>
        <end position="30"/>
    </location>
</feature>
<dbReference type="InterPro" id="IPR004358">
    <property type="entry name" value="Sig_transdc_His_kin-like_C"/>
</dbReference>
<dbReference type="GO" id="GO:0000155">
    <property type="term" value="F:phosphorelay sensor kinase activity"/>
    <property type="evidence" value="ECO:0007669"/>
    <property type="project" value="InterPro"/>
</dbReference>
<comment type="caution">
    <text evidence="17">The sequence shown here is derived from an EMBL/GenBank/DDBJ whole genome shotgun (WGS) entry which is preliminary data.</text>
</comment>
<accession>A0A917MYQ7</accession>
<evidence type="ECO:0000256" key="1">
    <source>
        <dbReference type="ARBA" id="ARBA00000085"/>
    </source>
</evidence>
<dbReference type="CDD" id="cd00082">
    <property type="entry name" value="HisKA"/>
    <property type="match status" value="1"/>
</dbReference>
<evidence type="ECO:0000256" key="10">
    <source>
        <dbReference type="ARBA" id="ARBA00022840"/>
    </source>
</evidence>
<evidence type="ECO:0000256" key="8">
    <source>
        <dbReference type="ARBA" id="ARBA00022741"/>
    </source>
</evidence>
<dbReference type="GO" id="GO:0005886">
    <property type="term" value="C:plasma membrane"/>
    <property type="evidence" value="ECO:0007669"/>
    <property type="project" value="UniProtKB-SubCell"/>
</dbReference>
<gene>
    <name evidence="17" type="ORF">GCM10011379_47750</name>
</gene>
<dbReference type="Pfam" id="PF02518">
    <property type="entry name" value="HATPase_c"/>
    <property type="match status" value="1"/>
</dbReference>
<dbReference type="AlphaFoldDB" id="A0A917MYQ7"/>
<dbReference type="PROSITE" id="PS50885">
    <property type="entry name" value="HAMP"/>
    <property type="match status" value="1"/>
</dbReference>
<keyword evidence="6" id="KW-0808">Transferase</keyword>
<sequence>MKIQTKITWLFTAITASILLFLSGFVYFFASRNAFEDFYKRLEIRAIIAAKAKLGQDRTHVNAYNEIRREHLEKLPSEKEYFFTVNEKAGKPDSAHISGVPASFFNRVMVEKEAMHRTKNLFYLGVLYEQPGSNHIVVVSAVNEFSREYLGSLKNVMLVGFLVSVLVMLTVGILFSRQILKPVRSITHRVKDISSNNLHLRLPETGGKDEIGELSYTFNNMLDRLETSFESQNNFVSNASHELSTPLTAIIGEAELALSKKRDEQAYTQSLRVVLNEAERLRHITTSLLSLAQTGFDGKKQQWEVLRADELVWAVKQSVDNINPGNHVYFDTSHLPEEERKLTTRGNMQMLILAFSNVVLNACKYSDNKPVTIGVASTDDRVLIIVRDMGIGIPENELPYIFDPFFRASNVGHYKGYGIGLPLSRNIIRMHDGDIVVKSKAGEGCIIHISLPIHVS</sequence>
<feature type="domain" description="Histidine kinase" evidence="15">
    <location>
        <begin position="238"/>
        <end position="455"/>
    </location>
</feature>
<evidence type="ECO:0000256" key="13">
    <source>
        <dbReference type="ARBA" id="ARBA00023136"/>
    </source>
</evidence>
<evidence type="ECO:0000256" key="3">
    <source>
        <dbReference type="ARBA" id="ARBA00012438"/>
    </source>
</evidence>
<evidence type="ECO:0000256" key="6">
    <source>
        <dbReference type="ARBA" id="ARBA00022679"/>
    </source>
</evidence>
<dbReference type="SUPFAM" id="SSF158472">
    <property type="entry name" value="HAMP domain-like"/>
    <property type="match status" value="1"/>
</dbReference>
<reference evidence="17" key="1">
    <citation type="journal article" date="2014" name="Int. J. Syst. Evol. Microbiol.">
        <title>Complete genome sequence of Corynebacterium casei LMG S-19264T (=DSM 44701T), isolated from a smear-ripened cheese.</title>
        <authorList>
            <consortium name="US DOE Joint Genome Institute (JGI-PGF)"/>
            <person name="Walter F."/>
            <person name="Albersmeier A."/>
            <person name="Kalinowski J."/>
            <person name="Ruckert C."/>
        </authorList>
    </citation>
    <scope>NUCLEOTIDE SEQUENCE</scope>
    <source>
        <strain evidence="17">CGMCC 1.15290</strain>
    </source>
</reference>
<evidence type="ECO:0000256" key="4">
    <source>
        <dbReference type="ARBA" id="ARBA00022475"/>
    </source>
</evidence>
<dbReference type="Gene3D" id="1.10.287.130">
    <property type="match status" value="1"/>
</dbReference>
<keyword evidence="11 14" id="KW-1133">Transmembrane helix</keyword>
<dbReference type="SMART" id="SM00304">
    <property type="entry name" value="HAMP"/>
    <property type="match status" value="1"/>
</dbReference>
<keyword evidence="10" id="KW-0067">ATP-binding</keyword>
<evidence type="ECO:0000256" key="11">
    <source>
        <dbReference type="ARBA" id="ARBA00022989"/>
    </source>
</evidence>
<dbReference type="PANTHER" id="PTHR45528:SF1">
    <property type="entry name" value="SENSOR HISTIDINE KINASE CPXA"/>
    <property type="match status" value="1"/>
</dbReference>
<dbReference type="InterPro" id="IPR036890">
    <property type="entry name" value="HATPase_C_sf"/>
</dbReference>
<dbReference type="InterPro" id="IPR050398">
    <property type="entry name" value="HssS/ArlS-like"/>
</dbReference>
<evidence type="ECO:0000256" key="14">
    <source>
        <dbReference type="SAM" id="Phobius"/>
    </source>
</evidence>
<name>A0A917MYQ7_9BACT</name>
<dbReference type="InterPro" id="IPR003660">
    <property type="entry name" value="HAMP_dom"/>
</dbReference>
<dbReference type="EC" id="2.7.13.3" evidence="3"/>
<dbReference type="PANTHER" id="PTHR45528">
    <property type="entry name" value="SENSOR HISTIDINE KINASE CPXA"/>
    <property type="match status" value="1"/>
</dbReference>
<dbReference type="SUPFAM" id="SSF47384">
    <property type="entry name" value="Homodimeric domain of signal transducing histidine kinase"/>
    <property type="match status" value="1"/>
</dbReference>
<keyword evidence="9 17" id="KW-0418">Kinase</keyword>
<keyword evidence="8" id="KW-0547">Nucleotide-binding</keyword>
<feature type="transmembrane region" description="Helical" evidence="14">
    <location>
        <begin position="156"/>
        <end position="175"/>
    </location>
</feature>
<dbReference type="Gene3D" id="3.30.565.10">
    <property type="entry name" value="Histidine kinase-like ATPase, C-terminal domain"/>
    <property type="match status" value="1"/>
</dbReference>
<evidence type="ECO:0000259" key="16">
    <source>
        <dbReference type="PROSITE" id="PS50885"/>
    </source>
</evidence>
<keyword evidence="12" id="KW-0902">Two-component regulatory system</keyword>
<dbReference type="CDD" id="cd06225">
    <property type="entry name" value="HAMP"/>
    <property type="match status" value="1"/>
</dbReference>
<dbReference type="PRINTS" id="PR00344">
    <property type="entry name" value="BCTRLSENSOR"/>
</dbReference>
<reference evidence="17" key="2">
    <citation type="submission" date="2020-09" db="EMBL/GenBank/DDBJ databases">
        <authorList>
            <person name="Sun Q."/>
            <person name="Zhou Y."/>
        </authorList>
    </citation>
    <scope>NUCLEOTIDE SEQUENCE</scope>
    <source>
        <strain evidence="17">CGMCC 1.15290</strain>
    </source>
</reference>
<evidence type="ECO:0000259" key="15">
    <source>
        <dbReference type="PROSITE" id="PS50109"/>
    </source>
</evidence>
<keyword evidence="18" id="KW-1185">Reference proteome</keyword>
<evidence type="ECO:0000313" key="17">
    <source>
        <dbReference type="EMBL" id="GGH79018.1"/>
    </source>
</evidence>
<dbReference type="InterPro" id="IPR003661">
    <property type="entry name" value="HisK_dim/P_dom"/>
</dbReference>
<evidence type="ECO:0000256" key="2">
    <source>
        <dbReference type="ARBA" id="ARBA00004651"/>
    </source>
</evidence>
<feature type="domain" description="HAMP" evidence="16">
    <location>
        <begin position="177"/>
        <end position="230"/>
    </location>
</feature>
<proteinExistence type="predicted"/>
<protein>
    <recommendedName>
        <fullName evidence="3">histidine kinase</fullName>
        <ecNumber evidence="3">2.7.13.3</ecNumber>
    </recommendedName>
</protein>
<keyword evidence="4" id="KW-1003">Cell membrane</keyword>
<comment type="catalytic activity">
    <reaction evidence="1">
        <text>ATP + protein L-histidine = ADP + protein N-phospho-L-histidine.</text>
        <dbReference type="EC" id="2.7.13.3"/>
    </reaction>
</comment>
<dbReference type="GO" id="GO:0005524">
    <property type="term" value="F:ATP binding"/>
    <property type="evidence" value="ECO:0007669"/>
    <property type="project" value="UniProtKB-KW"/>
</dbReference>
<evidence type="ECO:0000256" key="5">
    <source>
        <dbReference type="ARBA" id="ARBA00022553"/>
    </source>
</evidence>
<dbReference type="Pfam" id="PF00512">
    <property type="entry name" value="HisKA"/>
    <property type="match status" value="1"/>
</dbReference>
<evidence type="ECO:0000313" key="18">
    <source>
        <dbReference type="Proteomes" id="UP000627292"/>
    </source>
</evidence>
<dbReference type="Gene3D" id="6.10.340.10">
    <property type="match status" value="1"/>
</dbReference>
<dbReference type="SMART" id="SM00388">
    <property type="entry name" value="HisKA"/>
    <property type="match status" value="1"/>
</dbReference>
<dbReference type="FunFam" id="1.10.287.130:FF:000001">
    <property type="entry name" value="Two-component sensor histidine kinase"/>
    <property type="match status" value="1"/>
</dbReference>
<dbReference type="InterPro" id="IPR003594">
    <property type="entry name" value="HATPase_dom"/>
</dbReference>
<dbReference type="SMART" id="SM00387">
    <property type="entry name" value="HATPase_c"/>
    <property type="match status" value="1"/>
</dbReference>
<evidence type="ECO:0000256" key="12">
    <source>
        <dbReference type="ARBA" id="ARBA00023012"/>
    </source>
</evidence>
<organism evidence="17 18">
    <name type="scientific">Filimonas zeae</name>
    <dbReference type="NCBI Taxonomy" id="1737353"/>
    <lineage>
        <taxon>Bacteria</taxon>
        <taxon>Pseudomonadati</taxon>
        <taxon>Bacteroidota</taxon>
        <taxon>Chitinophagia</taxon>
        <taxon>Chitinophagales</taxon>
        <taxon>Chitinophagaceae</taxon>
        <taxon>Filimonas</taxon>
    </lineage>
</organism>
<dbReference type="Proteomes" id="UP000627292">
    <property type="component" value="Unassembled WGS sequence"/>
</dbReference>
<evidence type="ECO:0000256" key="9">
    <source>
        <dbReference type="ARBA" id="ARBA00022777"/>
    </source>
</evidence>
<keyword evidence="7 14" id="KW-0812">Transmembrane</keyword>
<keyword evidence="5" id="KW-0597">Phosphoprotein</keyword>
<dbReference type="InterPro" id="IPR005467">
    <property type="entry name" value="His_kinase_dom"/>
</dbReference>
<keyword evidence="13 14" id="KW-0472">Membrane</keyword>
<dbReference type="Pfam" id="PF00672">
    <property type="entry name" value="HAMP"/>
    <property type="match status" value="1"/>
</dbReference>